<feature type="domain" description="O-methyltransferase C-terminal" evidence="4">
    <location>
        <begin position="2"/>
        <end position="205"/>
    </location>
</feature>
<keyword evidence="6" id="KW-1185">Reference proteome</keyword>
<dbReference type="InterPro" id="IPR001077">
    <property type="entry name" value="COMT_C"/>
</dbReference>
<evidence type="ECO:0000313" key="5">
    <source>
        <dbReference type="EMBL" id="KAC4319862.1"/>
    </source>
</evidence>
<name>A0A5N6L8T3_9ROSI</name>
<evidence type="ECO:0000313" key="6">
    <source>
        <dbReference type="Proteomes" id="UP000327013"/>
    </source>
</evidence>
<dbReference type="InterPro" id="IPR016461">
    <property type="entry name" value="COMT-like"/>
</dbReference>
<proteinExistence type="predicted"/>
<accession>A0A5N6L8T3</accession>
<dbReference type="Gene3D" id="3.40.50.150">
    <property type="entry name" value="Vaccinia Virus protein VP39"/>
    <property type="match status" value="1"/>
</dbReference>
<keyword evidence="3" id="KW-0949">S-adenosyl-L-methionine</keyword>
<keyword evidence="1" id="KW-0489">Methyltransferase</keyword>
<keyword evidence="2" id="KW-0808">Transferase</keyword>
<organism evidence="5 6">
    <name type="scientific">Carpinus fangiana</name>
    <dbReference type="NCBI Taxonomy" id="176857"/>
    <lineage>
        <taxon>Eukaryota</taxon>
        <taxon>Viridiplantae</taxon>
        <taxon>Streptophyta</taxon>
        <taxon>Embryophyta</taxon>
        <taxon>Tracheophyta</taxon>
        <taxon>Spermatophyta</taxon>
        <taxon>Magnoliopsida</taxon>
        <taxon>eudicotyledons</taxon>
        <taxon>Gunneridae</taxon>
        <taxon>Pentapetalae</taxon>
        <taxon>rosids</taxon>
        <taxon>fabids</taxon>
        <taxon>Fagales</taxon>
        <taxon>Betulaceae</taxon>
        <taxon>Carpinus</taxon>
    </lineage>
</organism>
<protein>
    <recommendedName>
        <fullName evidence="4">O-methyltransferase C-terminal domain-containing protein</fullName>
    </recommendedName>
</protein>
<evidence type="ECO:0000259" key="4">
    <source>
        <dbReference type="Pfam" id="PF00891"/>
    </source>
</evidence>
<dbReference type="Proteomes" id="UP000327013">
    <property type="component" value="Unassembled WGS sequence"/>
</dbReference>
<dbReference type="Pfam" id="PF00891">
    <property type="entry name" value="Methyltransf_2"/>
    <property type="match status" value="1"/>
</dbReference>
<dbReference type="InterPro" id="IPR029063">
    <property type="entry name" value="SAM-dependent_MTases_sf"/>
</dbReference>
<dbReference type="PANTHER" id="PTHR11746">
    <property type="entry name" value="O-METHYLTRANSFERASE"/>
    <property type="match status" value="1"/>
</dbReference>
<evidence type="ECO:0000256" key="2">
    <source>
        <dbReference type="ARBA" id="ARBA00022679"/>
    </source>
</evidence>
<comment type="caution">
    <text evidence="5">The sequence shown here is derived from an EMBL/GenBank/DDBJ whole genome shotgun (WGS) entry which is preliminary data.</text>
</comment>
<dbReference type="EMBL" id="VIBQ01000979">
    <property type="protein sequence ID" value="KAC4319862.1"/>
    <property type="molecule type" value="Genomic_DNA"/>
</dbReference>
<evidence type="ECO:0000256" key="3">
    <source>
        <dbReference type="ARBA" id="ARBA00022691"/>
    </source>
</evidence>
<dbReference type="AlphaFoldDB" id="A0A5N6L8T3"/>
<dbReference type="PROSITE" id="PS51683">
    <property type="entry name" value="SAM_OMT_II"/>
    <property type="match status" value="1"/>
</dbReference>
<dbReference type="GO" id="GO:0032259">
    <property type="term" value="P:methylation"/>
    <property type="evidence" value="ECO:0007669"/>
    <property type="project" value="UniProtKB-KW"/>
</dbReference>
<gene>
    <name evidence="5" type="ORF">FH972_027217</name>
</gene>
<dbReference type="GO" id="GO:0008171">
    <property type="term" value="F:O-methyltransferase activity"/>
    <property type="evidence" value="ECO:0007669"/>
    <property type="project" value="InterPro"/>
</dbReference>
<dbReference type="SUPFAM" id="SSF53335">
    <property type="entry name" value="S-adenosyl-L-methionine-dependent methyltransferases"/>
    <property type="match status" value="1"/>
</dbReference>
<reference evidence="5 6" key="1">
    <citation type="submission" date="2019-06" db="EMBL/GenBank/DDBJ databases">
        <title>A chromosomal-level reference genome of Carpinus fangiana (Coryloideae, Betulaceae).</title>
        <authorList>
            <person name="Yang X."/>
            <person name="Wang Z."/>
            <person name="Zhang L."/>
            <person name="Hao G."/>
            <person name="Liu J."/>
            <person name="Yang Y."/>
        </authorList>
    </citation>
    <scope>NUCLEOTIDE SEQUENCE [LARGE SCALE GENOMIC DNA]</scope>
    <source>
        <strain evidence="5">Cfa_2016G</strain>
        <tissue evidence="5">Leaf</tissue>
    </source>
</reference>
<sequence>MKDVVLEGGSAFEKAHGMPFFEYTNVVDLTLGEGFDEAMGQQSILVMKQILKKYKGFEGLSSLVDVGGGVGSTLNMIVSDYPSIKGINFDLPGALRNARSYKGIEHVGGNMFEEVPKGDAIMLKQILHNWEDEECVEILRNCYKALGEGRKVIVINPFAPPVAPETTVVGRFASQCDSIMFSMPGGGKERTEMEFKALALAAGFAISRVACSACGFSVMEFTK</sequence>
<evidence type="ECO:0000256" key="1">
    <source>
        <dbReference type="ARBA" id="ARBA00022603"/>
    </source>
</evidence>
<dbReference type="OrthoDB" id="1606438at2759"/>